<proteinExistence type="predicted"/>
<accession>R7S6I3</accession>
<feature type="region of interest" description="Disordered" evidence="1">
    <location>
        <begin position="1"/>
        <end position="20"/>
    </location>
</feature>
<dbReference type="RefSeq" id="XP_008045564.1">
    <property type="nucleotide sequence ID" value="XM_008047373.1"/>
</dbReference>
<organism evidence="2 3">
    <name type="scientific">Trametes versicolor (strain FP-101664)</name>
    <name type="common">White-rot fungus</name>
    <name type="synonym">Coriolus versicolor</name>
    <dbReference type="NCBI Taxonomy" id="717944"/>
    <lineage>
        <taxon>Eukaryota</taxon>
        <taxon>Fungi</taxon>
        <taxon>Dikarya</taxon>
        <taxon>Basidiomycota</taxon>
        <taxon>Agaricomycotina</taxon>
        <taxon>Agaricomycetes</taxon>
        <taxon>Polyporales</taxon>
        <taxon>Polyporaceae</taxon>
        <taxon>Trametes</taxon>
    </lineage>
</organism>
<feature type="compositionally biased region" description="Low complexity" evidence="1">
    <location>
        <begin position="8"/>
        <end position="17"/>
    </location>
</feature>
<reference evidence="3" key="1">
    <citation type="journal article" date="2012" name="Science">
        <title>The Paleozoic origin of enzymatic lignin decomposition reconstructed from 31 fungal genomes.</title>
        <authorList>
            <person name="Floudas D."/>
            <person name="Binder M."/>
            <person name="Riley R."/>
            <person name="Barry K."/>
            <person name="Blanchette R.A."/>
            <person name="Henrissat B."/>
            <person name="Martinez A.T."/>
            <person name="Otillar R."/>
            <person name="Spatafora J.W."/>
            <person name="Yadav J.S."/>
            <person name="Aerts A."/>
            <person name="Benoit I."/>
            <person name="Boyd A."/>
            <person name="Carlson A."/>
            <person name="Copeland A."/>
            <person name="Coutinho P.M."/>
            <person name="de Vries R.P."/>
            <person name="Ferreira P."/>
            <person name="Findley K."/>
            <person name="Foster B."/>
            <person name="Gaskell J."/>
            <person name="Glotzer D."/>
            <person name="Gorecki P."/>
            <person name="Heitman J."/>
            <person name="Hesse C."/>
            <person name="Hori C."/>
            <person name="Igarashi K."/>
            <person name="Jurgens J.A."/>
            <person name="Kallen N."/>
            <person name="Kersten P."/>
            <person name="Kohler A."/>
            <person name="Kuees U."/>
            <person name="Kumar T.K.A."/>
            <person name="Kuo A."/>
            <person name="LaButti K."/>
            <person name="Larrondo L.F."/>
            <person name="Lindquist E."/>
            <person name="Ling A."/>
            <person name="Lombard V."/>
            <person name="Lucas S."/>
            <person name="Lundell T."/>
            <person name="Martin R."/>
            <person name="McLaughlin D.J."/>
            <person name="Morgenstern I."/>
            <person name="Morin E."/>
            <person name="Murat C."/>
            <person name="Nagy L.G."/>
            <person name="Nolan M."/>
            <person name="Ohm R.A."/>
            <person name="Patyshakuliyeva A."/>
            <person name="Rokas A."/>
            <person name="Ruiz-Duenas F.J."/>
            <person name="Sabat G."/>
            <person name="Salamov A."/>
            <person name="Samejima M."/>
            <person name="Schmutz J."/>
            <person name="Slot J.C."/>
            <person name="St John F."/>
            <person name="Stenlid J."/>
            <person name="Sun H."/>
            <person name="Sun S."/>
            <person name="Syed K."/>
            <person name="Tsang A."/>
            <person name="Wiebenga A."/>
            <person name="Young D."/>
            <person name="Pisabarro A."/>
            <person name="Eastwood D.C."/>
            <person name="Martin F."/>
            <person name="Cullen D."/>
            <person name="Grigoriev I.V."/>
            <person name="Hibbett D.S."/>
        </authorList>
    </citation>
    <scope>NUCLEOTIDE SEQUENCE [LARGE SCALE GENOMIC DNA]</scope>
    <source>
        <strain evidence="3">FP-101664</strain>
    </source>
</reference>
<gene>
    <name evidence="2" type="ORF">TRAVEDRAFT_54444</name>
</gene>
<evidence type="ECO:0000313" key="3">
    <source>
        <dbReference type="Proteomes" id="UP000054317"/>
    </source>
</evidence>
<dbReference type="EMBL" id="JH711800">
    <property type="protein sequence ID" value="EIW51511.1"/>
    <property type="molecule type" value="Genomic_DNA"/>
</dbReference>
<keyword evidence="3" id="KW-1185">Reference proteome</keyword>
<protein>
    <recommendedName>
        <fullName evidence="4">F-box domain-containing protein</fullName>
    </recommendedName>
</protein>
<dbReference type="KEGG" id="tvs:TRAVEDRAFT_54444"/>
<dbReference type="Proteomes" id="UP000054317">
    <property type="component" value="Unassembled WGS sequence"/>
</dbReference>
<evidence type="ECO:0008006" key="4">
    <source>
        <dbReference type="Google" id="ProtNLM"/>
    </source>
</evidence>
<sequence length="558" mass="63204">MNPRNTKSLNTASNSRSSRLRLSQRRETLLGELLGVDRLINAAALIHQLPDEILAEAFLFSLTPNRFPWQLFQTEEERFLVLLGVCVRWRSVICTQPRFWRDISVRKGHEWLTLALSRCAGAPANITLRDETLAPSVFSSVLPQHSRILRSIHATDISQSSMPRLLTFLYDSSTPTLHSLSIHNRHSNRREIRLSAESFPVLRQLTLNNFVLPAESSLYSQLHILVLTRCRWIIPMRQFLDILEATPRLTDLVLDHCDLPLFPKDADATSPLLSHTRIILPYLSTFKIAGESIHTTRSILAHVHAPSMANSTIQGITREMELEGANLLVRLLPPDPWRAIYLLNTVTSITVRAERSSEFLGIWASGNGCNMSFTLPIPDRYTTSHWDPWLPHLFRDLIVLFSHAPITQLTVEGSHGDLTDDDWAGVFRSLPLIEDISVGGSGSHASLWDGLRKTSVGFSGPKYFKTDSSEGSQLDVSDDLFKSILDTLRSRARYGIRLTMLSLAFDHAHHGDYERYFKRYIEDMRSLVDNLEYVAIDIDPEFDTPEAFAAERQCSSVL</sequence>
<dbReference type="OrthoDB" id="2739795at2759"/>
<evidence type="ECO:0000256" key="1">
    <source>
        <dbReference type="SAM" id="MobiDB-lite"/>
    </source>
</evidence>
<evidence type="ECO:0000313" key="2">
    <source>
        <dbReference type="EMBL" id="EIW51511.1"/>
    </source>
</evidence>
<dbReference type="AlphaFoldDB" id="R7S6I3"/>
<dbReference type="OMA" id="THFKARI"/>
<dbReference type="GeneID" id="19417398"/>
<name>R7S6I3_TRAVS</name>